<evidence type="ECO:0000313" key="1">
    <source>
        <dbReference type="EMBL" id="GMS90325.1"/>
    </source>
</evidence>
<keyword evidence="2" id="KW-1185">Reference proteome</keyword>
<dbReference type="Proteomes" id="UP001432027">
    <property type="component" value="Unassembled WGS sequence"/>
</dbReference>
<dbReference type="AlphaFoldDB" id="A0AAV5T5E6"/>
<proteinExistence type="predicted"/>
<gene>
    <name evidence="1" type="ORF">PENTCL1PPCAC_12500</name>
</gene>
<protein>
    <recommendedName>
        <fullName evidence="3">G protein-coupled receptor</fullName>
    </recommendedName>
</protein>
<evidence type="ECO:0008006" key="3">
    <source>
        <dbReference type="Google" id="ProtNLM"/>
    </source>
</evidence>
<name>A0AAV5T5E6_9BILA</name>
<comment type="caution">
    <text evidence="1">The sequence shown here is derived from an EMBL/GenBank/DDBJ whole genome shotgun (WGS) entry which is preliminary data.</text>
</comment>
<accession>A0AAV5T5E6</accession>
<dbReference type="EMBL" id="BTSX01000003">
    <property type="protein sequence ID" value="GMS90325.1"/>
    <property type="molecule type" value="Genomic_DNA"/>
</dbReference>
<feature type="non-terminal residue" evidence="1">
    <location>
        <position position="90"/>
    </location>
</feature>
<evidence type="ECO:0000313" key="2">
    <source>
        <dbReference type="Proteomes" id="UP001432027"/>
    </source>
</evidence>
<organism evidence="1 2">
    <name type="scientific">Pristionchus entomophagus</name>
    <dbReference type="NCBI Taxonomy" id="358040"/>
    <lineage>
        <taxon>Eukaryota</taxon>
        <taxon>Metazoa</taxon>
        <taxon>Ecdysozoa</taxon>
        <taxon>Nematoda</taxon>
        <taxon>Chromadorea</taxon>
        <taxon>Rhabditida</taxon>
        <taxon>Rhabditina</taxon>
        <taxon>Diplogasteromorpha</taxon>
        <taxon>Diplogasteroidea</taxon>
        <taxon>Neodiplogasteridae</taxon>
        <taxon>Pristionchus</taxon>
    </lineage>
</organism>
<feature type="non-terminal residue" evidence="1">
    <location>
        <position position="1"/>
    </location>
</feature>
<sequence>IHAIFLNIIFSFDYLFFRYPWNQRNVEMFTWKRKRGYVEMTDHIVLIHLFLLVNVVSREILVTHLIFGRNRLKIIDLFFLRLQLRSGFTV</sequence>
<reference evidence="1" key="1">
    <citation type="submission" date="2023-10" db="EMBL/GenBank/DDBJ databases">
        <title>Genome assembly of Pristionchus species.</title>
        <authorList>
            <person name="Yoshida K."/>
            <person name="Sommer R.J."/>
        </authorList>
    </citation>
    <scope>NUCLEOTIDE SEQUENCE</scope>
    <source>
        <strain evidence="1">RS0144</strain>
    </source>
</reference>